<sequence length="174" mass="19508">MRNEEENVSWFTKTETPVDYVYKINVSGRSEDVYLQVIVVEYNVLKVIEMHENESAGYINAIRVPDDGRLNKAKAVIDGVVLTITVPKGEGNVPKGIWRIIEITRVGSGDSGEGTNGNRDGIHFSNFNLLGGVPSEYNSQTRRARRKFPQDLVTLCDDETKEYSVRSIPMAGER</sequence>
<gene>
    <name evidence="1" type="ORF">M569_04036</name>
</gene>
<dbReference type="OrthoDB" id="1431247at2759"/>
<accession>S8EDS5</accession>
<name>S8EDS5_9LAMI</name>
<protein>
    <recommendedName>
        <fullName evidence="3">SHSP domain-containing protein</fullName>
    </recommendedName>
</protein>
<dbReference type="EMBL" id="AUSU01001566">
    <property type="protein sequence ID" value="EPS70727.1"/>
    <property type="molecule type" value="Genomic_DNA"/>
</dbReference>
<evidence type="ECO:0000313" key="1">
    <source>
        <dbReference type="EMBL" id="EPS70727.1"/>
    </source>
</evidence>
<evidence type="ECO:0008006" key="3">
    <source>
        <dbReference type="Google" id="ProtNLM"/>
    </source>
</evidence>
<dbReference type="Proteomes" id="UP000015453">
    <property type="component" value="Unassembled WGS sequence"/>
</dbReference>
<keyword evidence="2" id="KW-1185">Reference proteome</keyword>
<reference evidence="1 2" key="1">
    <citation type="journal article" date="2013" name="BMC Genomics">
        <title>The miniature genome of a carnivorous plant Genlisea aurea contains a low number of genes and short non-coding sequences.</title>
        <authorList>
            <person name="Leushkin E.V."/>
            <person name="Sutormin R.A."/>
            <person name="Nabieva E.R."/>
            <person name="Penin A.A."/>
            <person name="Kondrashov A.S."/>
            <person name="Logacheva M.D."/>
        </authorList>
    </citation>
    <scope>NUCLEOTIDE SEQUENCE [LARGE SCALE GENOMIC DNA]</scope>
</reference>
<organism evidence="1 2">
    <name type="scientific">Genlisea aurea</name>
    <dbReference type="NCBI Taxonomy" id="192259"/>
    <lineage>
        <taxon>Eukaryota</taxon>
        <taxon>Viridiplantae</taxon>
        <taxon>Streptophyta</taxon>
        <taxon>Embryophyta</taxon>
        <taxon>Tracheophyta</taxon>
        <taxon>Spermatophyta</taxon>
        <taxon>Magnoliopsida</taxon>
        <taxon>eudicotyledons</taxon>
        <taxon>Gunneridae</taxon>
        <taxon>Pentapetalae</taxon>
        <taxon>asterids</taxon>
        <taxon>lamiids</taxon>
        <taxon>Lamiales</taxon>
        <taxon>Lentibulariaceae</taxon>
        <taxon>Genlisea</taxon>
    </lineage>
</organism>
<dbReference type="AlphaFoldDB" id="S8EDS5"/>
<proteinExistence type="predicted"/>
<comment type="caution">
    <text evidence="1">The sequence shown here is derived from an EMBL/GenBank/DDBJ whole genome shotgun (WGS) entry which is preliminary data.</text>
</comment>
<evidence type="ECO:0000313" key="2">
    <source>
        <dbReference type="Proteomes" id="UP000015453"/>
    </source>
</evidence>